<gene>
    <name evidence="2" type="ORF">JMJ55_29325</name>
</gene>
<reference evidence="2 3" key="1">
    <citation type="submission" date="2021-01" db="EMBL/GenBank/DDBJ databases">
        <title>Belnapia mucosa sp. nov. and Belnapia arida sp. nov., isolated from the Tabernas Desert (Almeria, Spain).</title>
        <authorList>
            <person name="Molina-Menor E."/>
            <person name="Vidal-Verdu A."/>
            <person name="Calonge A."/>
            <person name="Satari L."/>
            <person name="Pereto Magraner J."/>
            <person name="Porcar Miralles M."/>
        </authorList>
    </citation>
    <scope>NUCLEOTIDE SEQUENCE [LARGE SCALE GENOMIC DNA]</scope>
    <source>
        <strain evidence="2 3">T6</strain>
    </source>
</reference>
<name>A0ABS1VCL8_9PROT</name>
<dbReference type="InterPro" id="IPR036188">
    <property type="entry name" value="FAD/NAD-bd_sf"/>
</dbReference>
<accession>A0ABS1VCL8</accession>
<dbReference type="Proteomes" id="UP000606490">
    <property type="component" value="Unassembled WGS sequence"/>
</dbReference>
<dbReference type="Gene3D" id="3.50.50.60">
    <property type="entry name" value="FAD/NAD(P)-binding domain"/>
    <property type="match status" value="1"/>
</dbReference>
<dbReference type="InterPro" id="IPR052189">
    <property type="entry name" value="L-asp_N-monooxygenase_NS-form"/>
</dbReference>
<dbReference type="SUPFAM" id="SSF51905">
    <property type="entry name" value="FAD/NAD(P)-binding domain"/>
    <property type="match status" value="1"/>
</dbReference>
<protein>
    <submittedName>
        <fullName evidence="2">FAD/NAD(P)-binding protein</fullName>
    </submittedName>
</protein>
<organism evidence="2 3">
    <name type="scientific">Belnapia mucosa</name>
    <dbReference type="NCBI Taxonomy" id="2804532"/>
    <lineage>
        <taxon>Bacteria</taxon>
        <taxon>Pseudomonadati</taxon>
        <taxon>Pseudomonadota</taxon>
        <taxon>Alphaproteobacteria</taxon>
        <taxon>Acetobacterales</taxon>
        <taxon>Roseomonadaceae</taxon>
        <taxon>Belnapia</taxon>
    </lineage>
</organism>
<evidence type="ECO:0000259" key="1">
    <source>
        <dbReference type="Pfam" id="PF13454"/>
    </source>
</evidence>
<dbReference type="EMBL" id="JAEUXJ010000039">
    <property type="protein sequence ID" value="MBL6459419.1"/>
    <property type="molecule type" value="Genomic_DNA"/>
</dbReference>
<evidence type="ECO:0000313" key="2">
    <source>
        <dbReference type="EMBL" id="MBL6459419.1"/>
    </source>
</evidence>
<dbReference type="InterPro" id="IPR038732">
    <property type="entry name" value="HpyO/CreE_NAD-binding"/>
</dbReference>
<sequence length="467" mass="50673">MFAIHLARQTCAAVSVQIVEPRATLGAGLAYSTTDPAHRVNVPAAGMTLLPSEPHHFTRWLDRRRAIEADPSMVDALGLFPRRALFGTYVAETLAEAHGGLATIQHIRDAATRMTKWGHVWRIELGNGGRLEADLVVLATGHPPPAVPPALGGVFSKHRKIIVNPWAERALAEVRATDDILILGTGLTMADIVASLELRGHRGRITAVSRRGLLSRPHERPISQAWSEFASTPWKSAGDLVRQVRTAVTAAAAAGRPWQAVIRALVRDAQVIWAALPEEERLRLLRHLRPYWDVHRYRAAPQAEQAVHNAKEDGRLEVFTATLSDVVSVGTRLDVTLRPRGKGALAQLRRQVDAVVLAIGPAHRDITAKNSALASLVSAGLLRGDSYSLGVHVDRHSRVLNSEGQPDDRLLAVGPLARGTFGELVGLPHVTEHAAAVAGQAARWIEASAARPHSARRQDPWNSLQPV</sequence>
<keyword evidence="3" id="KW-1185">Reference proteome</keyword>
<feature type="domain" description="FAD-dependent urate hydroxylase HpyO/Asp monooxygenase CreE-like FAD/NAD(P)-binding" evidence="1">
    <location>
        <begin position="2"/>
        <end position="142"/>
    </location>
</feature>
<dbReference type="PANTHER" id="PTHR40254">
    <property type="entry name" value="BLR0577 PROTEIN"/>
    <property type="match status" value="1"/>
</dbReference>
<comment type="caution">
    <text evidence="2">The sequence shown here is derived from an EMBL/GenBank/DDBJ whole genome shotgun (WGS) entry which is preliminary data.</text>
</comment>
<proteinExistence type="predicted"/>
<evidence type="ECO:0000313" key="3">
    <source>
        <dbReference type="Proteomes" id="UP000606490"/>
    </source>
</evidence>
<dbReference type="PANTHER" id="PTHR40254:SF1">
    <property type="entry name" value="BLR0577 PROTEIN"/>
    <property type="match status" value="1"/>
</dbReference>
<dbReference type="Pfam" id="PF13454">
    <property type="entry name" value="NAD_binding_9"/>
    <property type="match status" value="1"/>
</dbReference>